<dbReference type="EMBL" id="MK301608">
    <property type="protein sequence ID" value="AZU99593.1"/>
    <property type="molecule type" value="Genomic_DNA"/>
</dbReference>
<accession>A0A3T0IIH0</accession>
<dbReference type="SUPFAM" id="SSF56672">
    <property type="entry name" value="DNA/RNA polymerases"/>
    <property type="match status" value="1"/>
</dbReference>
<name>A0A3T0IIH0_9CAUD</name>
<sequence length="422" mass="48652">METYTPAQWLLIDLASQYGLDKKHFDVRLDWGKSLLPRLEGCSQDPEEIALFFQDYIDEADEPEMFCASLLAIKDVMLGKPTGYTVGLDAASSGPQLLSVLCRCLTGMMNTGAIDSGLVPDLYSLIRDNLGFEAERKQVKKATVPYVYGSKREPMNVFGEELYQKFIDAYAAVVPWAEWAKNTLINCWNSLAHYHEWETPDGGVAHVKVIRKDDTKGYFQGRQYTYEYKKVGEKGKGEEGTRSLGANVTHSYDGYVLRELHRRCNYDPRRIRYARDIIKAYLIDATAPVHANRNMNRKKKLFHLQKISKRFNTISVRAANYIDSFTVQGCDKDYLKGLYQRLNRMLEYSPFEVRTIHDEFACCPNHVQRMKSYYNILLAEAYQSTWLFDVIQDLSGISYHEYQPEIEQDIVEAILNNNYSLN</sequence>
<proteinExistence type="predicted"/>
<reference evidence="1" key="1">
    <citation type="submission" date="2018-12" db="EMBL/GenBank/DDBJ databases">
        <title>Characterization of a N4-like bacteriophage infecting a coral-derived Vibrio strain.</title>
        <authorList>
            <person name="Huang S."/>
        </authorList>
    </citation>
    <scope>NUCLEOTIDE SEQUENCE [LARGE SCALE GENOMIC DNA]</scope>
</reference>
<dbReference type="InterPro" id="IPR043502">
    <property type="entry name" value="DNA/RNA_pol_sf"/>
</dbReference>
<evidence type="ECO:0000313" key="2">
    <source>
        <dbReference type="Proteomes" id="UP000290131"/>
    </source>
</evidence>
<evidence type="ECO:0000313" key="1">
    <source>
        <dbReference type="EMBL" id="AZU99593.1"/>
    </source>
</evidence>
<gene>
    <name evidence="1" type="ORF">SBP1_gp001</name>
</gene>
<dbReference type="Gene3D" id="1.10.287.280">
    <property type="match status" value="1"/>
</dbReference>
<dbReference type="Proteomes" id="UP000290131">
    <property type="component" value="Segment"/>
</dbReference>
<keyword evidence="2" id="KW-1185">Reference proteome</keyword>
<organism evidence="1">
    <name type="scientific">Vibrio virus vB_VspP_SBP1</name>
    <dbReference type="NCBI Taxonomy" id="2500581"/>
    <lineage>
        <taxon>Viruses</taxon>
        <taxon>Duplodnaviria</taxon>
        <taxon>Heunggongvirae</taxon>
        <taxon>Uroviricota</taxon>
        <taxon>Caudoviricetes</taxon>
        <taxon>Schitoviridae</taxon>
        <taxon>Electravirus</taxon>
        <taxon>Electravirus Sbp1</taxon>
    </lineage>
</organism>
<protein>
    <submittedName>
        <fullName evidence="1">RNAP2-like protein</fullName>
    </submittedName>
</protein>